<feature type="binding site" evidence="9">
    <location>
        <position position="123"/>
    </location>
    <ligand>
        <name>S-adenosyl-L-methionine</name>
        <dbReference type="ChEBI" id="CHEBI:59789"/>
    </ligand>
</feature>
<evidence type="ECO:0000256" key="8">
    <source>
        <dbReference type="ARBA" id="ARBA00022691"/>
    </source>
</evidence>
<feature type="binding site" evidence="9">
    <location>
        <position position="45"/>
    </location>
    <ligand>
        <name>S-adenosyl-L-methionine</name>
        <dbReference type="ChEBI" id="CHEBI:59789"/>
    </ligand>
</feature>
<keyword evidence="8 9" id="KW-0949">S-adenosyl-L-methionine</keyword>
<evidence type="ECO:0000256" key="9">
    <source>
        <dbReference type="HAMAP-Rule" id="MF_00812"/>
    </source>
</evidence>
<keyword evidence="6 9" id="KW-0489">Methyltransferase</keyword>
<dbReference type="Gene3D" id="3.40.50.150">
    <property type="entry name" value="Vaccinia Virus protein VP39"/>
    <property type="match status" value="1"/>
</dbReference>
<keyword evidence="11" id="KW-1185">Reference proteome</keyword>
<reference evidence="10 11" key="1">
    <citation type="submission" date="2013-10" db="EMBL/GenBank/DDBJ databases">
        <title>Salinisphaera orenii MK-B5 Genome Sequencing.</title>
        <authorList>
            <person name="Lai Q."/>
            <person name="Li C."/>
            <person name="Shao Z."/>
        </authorList>
    </citation>
    <scope>NUCLEOTIDE SEQUENCE [LARGE SCALE GENOMIC DNA]</scope>
    <source>
        <strain evidence="10 11">MK-B5</strain>
    </source>
</reference>
<gene>
    <name evidence="9" type="primary">tpm</name>
    <name evidence="10" type="ORF">SAOR_05145</name>
</gene>
<evidence type="ECO:0000256" key="3">
    <source>
        <dbReference type="ARBA" id="ARBA00008145"/>
    </source>
</evidence>
<dbReference type="InterPro" id="IPR029063">
    <property type="entry name" value="SAM-dependent_MTases_sf"/>
</dbReference>
<evidence type="ECO:0000313" key="10">
    <source>
        <dbReference type="EMBL" id="ROO28882.1"/>
    </source>
</evidence>
<dbReference type="NCBIfam" id="TIGR03840">
    <property type="entry name" value="TMPT_Se_Te"/>
    <property type="match status" value="1"/>
</dbReference>
<dbReference type="EC" id="2.1.1.67" evidence="4 9"/>
<dbReference type="SUPFAM" id="SSF53335">
    <property type="entry name" value="S-adenosyl-L-methionine-dependent methyltransferases"/>
    <property type="match status" value="1"/>
</dbReference>
<protein>
    <recommendedName>
        <fullName evidence="4 9">Thiopurine S-methyltransferase</fullName>
        <ecNumber evidence="4 9">2.1.1.67</ecNumber>
    </recommendedName>
    <alternativeName>
        <fullName evidence="9">Thiopurine methyltransferase</fullName>
    </alternativeName>
</protein>
<evidence type="ECO:0000256" key="6">
    <source>
        <dbReference type="ARBA" id="ARBA00022603"/>
    </source>
</evidence>
<dbReference type="Pfam" id="PF05724">
    <property type="entry name" value="TPMT"/>
    <property type="match status" value="1"/>
</dbReference>
<comment type="similarity">
    <text evidence="3 9">Belongs to the class I-like SAM-binding methyltransferase superfamily. TPMT family.</text>
</comment>
<dbReference type="GO" id="GO:0005737">
    <property type="term" value="C:cytoplasm"/>
    <property type="evidence" value="ECO:0007669"/>
    <property type="project" value="UniProtKB-SubCell"/>
</dbReference>
<keyword evidence="7 9" id="KW-0808">Transferase</keyword>
<dbReference type="EMBL" id="AYKH01000007">
    <property type="protein sequence ID" value="ROO28882.1"/>
    <property type="molecule type" value="Genomic_DNA"/>
</dbReference>
<dbReference type="PROSITE" id="PS51585">
    <property type="entry name" value="SAM_MT_TPMT"/>
    <property type="match status" value="1"/>
</dbReference>
<accession>A0A423PTM5</accession>
<name>A0A423PTM5_9GAMM</name>
<dbReference type="Proteomes" id="UP000283993">
    <property type="component" value="Unassembled WGS sequence"/>
</dbReference>
<dbReference type="CDD" id="cd02440">
    <property type="entry name" value="AdoMet_MTases"/>
    <property type="match status" value="1"/>
</dbReference>
<dbReference type="GO" id="GO:0008119">
    <property type="term" value="F:thiopurine S-methyltransferase activity"/>
    <property type="evidence" value="ECO:0007669"/>
    <property type="project" value="UniProtKB-UniRule"/>
</dbReference>
<evidence type="ECO:0000256" key="1">
    <source>
        <dbReference type="ARBA" id="ARBA00000903"/>
    </source>
</evidence>
<dbReference type="GO" id="GO:0010038">
    <property type="term" value="P:response to metal ion"/>
    <property type="evidence" value="ECO:0007669"/>
    <property type="project" value="InterPro"/>
</dbReference>
<keyword evidence="5 9" id="KW-0963">Cytoplasm</keyword>
<dbReference type="AlphaFoldDB" id="A0A423PTM5"/>
<comment type="caution">
    <text evidence="10">The sequence shown here is derived from an EMBL/GenBank/DDBJ whole genome shotgun (WGS) entry which is preliminary data.</text>
</comment>
<evidence type="ECO:0000313" key="11">
    <source>
        <dbReference type="Proteomes" id="UP000283993"/>
    </source>
</evidence>
<organism evidence="10 11">
    <name type="scientific">Salinisphaera orenii MK-B5</name>
    <dbReference type="NCBI Taxonomy" id="856730"/>
    <lineage>
        <taxon>Bacteria</taxon>
        <taxon>Pseudomonadati</taxon>
        <taxon>Pseudomonadota</taxon>
        <taxon>Gammaproteobacteria</taxon>
        <taxon>Salinisphaerales</taxon>
        <taxon>Salinisphaeraceae</taxon>
        <taxon>Salinisphaera</taxon>
    </lineage>
</organism>
<feature type="binding site" evidence="9">
    <location>
        <position position="10"/>
    </location>
    <ligand>
        <name>S-adenosyl-L-methionine</name>
        <dbReference type="ChEBI" id="CHEBI:59789"/>
    </ligand>
</feature>
<dbReference type="GO" id="GO:0032259">
    <property type="term" value="P:methylation"/>
    <property type="evidence" value="ECO:0007669"/>
    <property type="project" value="UniProtKB-KW"/>
</dbReference>
<dbReference type="PIRSF" id="PIRSF023956">
    <property type="entry name" value="Thiopurine_S-methyltransferase"/>
    <property type="match status" value="1"/>
</dbReference>
<dbReference type="FunFam" id="3.40.50.150:FF:000101">
    <property type="entry name" value="Thiopurine S-methyltransferase"/>
    <property type="match status" value="1"/>
</dbReference>
<evidence type="ECO:0000256" key="4">
    <source>
        <dbReference type="ARBA" id="ARBA00011905"/>
    </source>
</evidence>
<dbReference type="InterPro" id="IPR022474">
    <property type="entry name" value="Thiopur_S-MeTfrase_Se/Te_detox"/>
</dbReference>
<comment type="catalytic activity">
    <reaction evidence="1 9">
        <text>S-adenosyl-L-methionine + a thiopurine = S-adenosyl-L-homocysteine + a thiopurine S-methylether.</text>
        <dbReference type="EC" id="2.1.1.67"/>
    </reaction>
</comment>
<dbReference type="RefSeq" id="WP_123630500.1">
    <property type="nucleotide sequence ID" value="NZ_AYKH01000007.1"/>
</dbReference>
<evidence type="ECO:0000256" key="2">
    <source>
        <dbReference type="ARBA" id="ARBA00004496"/>
    </source>
</evidence>
<dbReference type="HAMAP" id="MF_00812">
    <property type="entry name" value="Thiopur_methtran"/>
    <property type="match status" value="1"/>
</dbReference>
<evidence type="ECO:0000256" key="5">
    <source>
        <dbReference type="ARBA" id="ARBA00022490"/>
    </source>
</evidence>
<dbReference type="PANTHER" id="PTHR10259">
    <property type="entry name" value="THIOPURINE S-METHYLTRANSFERASE"/>
    <property type="match status" value="1"/>
</dbReference>
<sequence>MDRDFWLERWAHQQIGFHQPEGHPALAAHWGALGLERGTRVLVPLSGKSVDMAWLAAQGHDVTGVELSEMAARAFFDERDLAAERSRAGAFDRHAAGGVEILVGDFFDLSAAALASYDAVYDRAALIALPPATRQRYAEHLLSGLHAGTRLLLITLDYDQRLMDGPPFAVSDDEVQRLFGERCRITCLDERRGPADSAHLRERGLDEVAERVYRLVRR</sequence>
<dbReference type="InterPro" id="IPR025835">
    <property type="entry name" value="Thiopurine_S-MeTrfase"/>
</dbReference>
<feature type="binding site" evidence="9">
    <location>
        <position position="66"/>
    </location>
    <ligand>
        <name>S-adenosyl-L-methionine</name>
        <dbReference type="ChEBI" id="CHEBI:59789"/>
    </ligand>
</feature>
<proteinExistence type="inferred from homology"/>
<dbReference type="InterPro" id="IPR008854">
    <property type="entry name" value="TPMT"/>
</dbReference>
<dbReference type="NCBIfam" id="NF009732">
    <property type="entry name" value="PRK13255.1"/>
    <property type="match status" value="1"/>
</dbReference>
<evidence type="ECO:0000256" key="7">
    <source>
        <dbReference type="ARBA" id="ARBA00022679"/>
    </source>
</evidence>
<comment type="subcellular location">
    <subcellularLocation>
        <location evidence="2 9">Cytoplasm</location>
    </subcellularLocation>
</comment>
<dbReference type="PANTHER" id="PTHR10259:SF11">
    <property type="entry name" value="THIOPURINE S-METHYLTRANSFERASE"/>
    <property type="match status" value="1"/>
</dbReference>